<evidence type="ECO:0000313" key="2">
    <source>
        <dbReference type="EMBL" id="QGY72756.1"/>
    </source>
</evidence>
<sequence>MTADRPRSDQIAVLVDAIIAMAHVLKPWVTAESVEIAEQSRLLGE</sequence>
<dbReference type="InterPro" id="IPR035919">
    <property type="entry name" value="EAL_sf"/>
</dbReference>
<dbReference type="InterPro" id="IPR001633">
    <property type="entry name" value="EAL_dom"/>
</dbReference>
<protein>
    <recommendedName>
        <fullName evidence="1">EAL domain-containing protein</fullName>
    </recommendedName>
</protein>
<feature type="domain" description="EAL" evidence="1">
    <location>
        <begin position="1"/>
        <end position="45"/>
    </location>
</feature>
<evidence type="ECO:0000259" key="1">
    <source>
        <dbReference type="PROSITE" id="PS50883"/>
    </source>
</evidence>
<reference evidence="2" key="1">
    <citation type="journal article" date="2020" name="ACS Chem. Biol.">
        <title>Genome Mining and Heterologous Expression Reveal Two Distinct Families of Lasso Peptides Highly Conserved in Endofungal Bacteria.</title>
        <authorList>
            <person name="Bratovanov E.V."/>
            <person name="Ishida K."/>
            <person name="Heinze B."/>
            <person name="Pidot S.J."/>
            <person name="Stinear T.P."/>
            <person name="Hegemann J.D."/>
            <person name="Marahiel M.A."/>
            <person name="Hertweck C."/>
        </authorList>
    </citation>
    <scope>NUCLEOTIDE SEQUENCE</scope>
    <source>
        <strain evidence="2">B3</strain>
    </source>
</reference>
<dbReference type="AlphaFoldDB" id="A0A6B9HCJ7"/>
<dbReference type="PROSITE" id="PS50883">
    <property type="entry name" value="EAL"/>
    <property type="match status" value="1"/>
</dbReference>
<proteinExistence type="predicted"/>
<dbReference type="EMBL" id="MN695283">
    <property type="protein sequence ID" value="QGY72756.1"/>
    <property type="molecule type" value="Genomic_DNA"/>
</dbReference>
<accession>A0A6B9HCJ7</accession>
<dbReference type="SUPFAM" id="SSF141868">
    <property type="entry name" value="EAL domain-like"/>
    <property type="match status" value="1"/>
</dbReference>
<name>A0A6B9HCJ7_9BURK</name>
<organism evidence="2">
    <name type="scientific">Mycetohabitans sp</name>
    <dbReference type="NCBI Taxonomy" id="2571162"/>
    <lineage>
        <taxon>Bacteria</taxon>
        <taxon>Pseudomonadati</taxon>
        <taxon>Pseudomonadota</taxon>
        <taxon>Betaproteobacteria</taxon>
        <taxon>Burkholderiales</taxon>
        <taxon>Burkholderiaceae</taxon>
        <taxon>Mycetohabitans</taxon>
    </lineage>
</organism>